<protein>
    <submittedName>
        <fullName evidence="3">Acyltransferase family protein</fullName>
    </submittedName>
</protein>
<keyword evidence="1" id="KW-1133">Transmembrane helix</keyword>
<evidence type="ECO:0000313" key="3">
    <source>
        <dbReference type="EMBL" id="GAA0863510.1"/>
    </source>
</evidence>
<name>A0ABP3XEG6_9SPHN</name>
<dbReference type="PANTHER" id="PTHR36927:SF3">
    <property type="entry name" value="GLUCANS BIOSYNTHESIS PROTEIN C"/>
    <property type="match status" value="1"/>
</dbReference>
<dbReference type="Proteomes" id="UP001500738">
    <property type="component" value="Unassembled WGS sequence"/>
</dbReference>
<feature type="transmembrane region" description="Helical" evidence="1">
    <location>
        <begin position="54"/>
        <end position="77"/>
    </location>
</feature>
<dbReference type="RefSeq" id="WP_215354797.1">
    <property type="nucleotide sequence ID" value="NZ_BAAAFE010000007.1"/>
</dbReference>
<feature type="transmembrane region" description="Helical" evidence="1">
    <location>
        <begin position="242"/>
        <end position="264"/>
    </location>
</feature>
<feature type="transmembrane region" description="Helical" evidence="1">
    <location>
        <begin position="340"/>
        <end position="361"/>
    </location>
</feature>
<dbReference type="Pfam" id="PF01757">
    <property type="entry name" value="Acyl_transf_3"/>
    <property type="match status" value="1"/>
</dbReference>
<feature type="transmembrane region" description="Helical" evidence="1">
    <location>
        <begin position="176"/>
        <end position="196"/>
    </location>
</feature>
<keyword evidence="4" id="KW-1185">Reference proteome</keyword>
<evidence type="ECO:0000256" key="1">
    <source>
        <dbReference type="SAM" id="Phobius"/>
    </source>
</evidence>
<feature type="transmembrane region" description="Helical" evidence="1">
    <location>
        <begin position="284"/>
        <end position="302"/>
    </location>
</feature>
<evidence type="ECO:0000313" key="4">
    <source>
        <dbReference type="Proteomes" id="UP001500738"/>
    </source>
</evidence>
<dbReference type="EMBL" id="BAAAFE010000007">
    <property type="protein sequence ID" value="GAA0863510.1"/>
    <property type="molecule type" value="Genomic_DNA"/>
</dbReference>
<feature type="transmembrane region" description="Helical" evidence="1">
    <location>
        <begin position="143"/>
        <end position="164"/>
    </location>
</feature>
<keyword evidence="3" id="KW-0012">Acyltransferase</keyword>
<organism evidence="3 4">
    <name type="scientific">Sphingopyxis soli</name>
    <dbReference type="NCBI Taxonomy" id="592051"/>
    <lineage>
        <taxon>Bacteria</taxon>
        <taxon>Pseudomonadati</taxon>
        <taxon>Pseudomonadota</taxon>
        <taxon>Alphaproteobacteria</taxon>
        <taxon>Sphingomonadales</taxon>
        <taxon>Sphingomonadaceae</taxon>
        <taxon>Sphingopyxis</taxon>
    </lineage>
</organism>
<reference evidence="4" key="1">
    <citation type="journal article" date="2019" name="Int. J. Syst. Evol. Microbiol.">
        <title>The Global Catalogue of Microorganisms (GCM) 10K type strain sequencing project: providing services to taxonomists for standard genome sequencing and annotation.</title>
        <authorList>
            <consortium name="The Broad Institute Genomics Platform"/>
            <consortium name="The Broad Institute Genome Sequencing Center for Infectious Disease"/>
            <person name="Wu L."/>
            <person name="Ma J."/>
        </authorList>
    </citation>
    <scope>NUCLEOTIDE SEQUENCE [LARGE SCALE GENOMIC DNA]</scope>
    <source>
        <strain evidence="4">JCM 15910</strain>
    </source>
</reference>
<feature type="transmembrane region" description="Helical" evidence="1">
    <location>
        <begin position="314"/>
        <end position="334"/>
    </location>
</feature>
<keyword evidence="1" id="KW-0812">Transmembrane</keyword>
<gene>
    <name evidence="3" type="ORF">GCM10009115_14330</name>
</gene>
<dbReference type="PANTHER" id="PTHR36927">
    <property type="entry name" value="BLR4337 PROTEIN"/>
    <property type="match status" value="1"/>
</dbReference>
<keyword evidence="3" id="KW-0808">Transferase</keyword>
<feature type="transmembrane region" description="Helical" evidence="1">
    <location>
        <begin position="89"/>
        <end position="107"/>
    </location>
</feature>
<feature type="transmembrane region" description="Helical" evidence="1">
    <location>
        <begin position="216"/>
        <end position="235"/>
    </location>
</feature>
<dbReference type="GO" id="GO:0016746">
    <property type="term" value="F:acyltransferase activity"/>
    <property type="evidence" value="ECO:0007669"/>
    <property type="project" value="UniProtKB-KW"/>
</dbReference>
<accession>A0ABP3XEG6</accession>
<proteinExistence type="predicted"/>
<sequence length="385" mass="43721">MTGGRHYGMDWLRIGAFALLILYHIGMYFVPWHWHVKIDPTIDWVAIPMLATNGWRLALLFLVSGYASASLSGKLGGAGAFARSRSARLLIPLAFGIVFVIPPQPWIELAGQLGYRHGFLHFWLHDYFRFGALDGIILPTWQHLWFVVYLWAYTMLAALLLALVPDETRARVADAGARLLRGWGLLIVPILWWLAVLRAFPHHEETHALLDDGPSHLHYMMAFAVGWLLRVRPVLFDSVARCWPVAAGLAVLAFVPIAWVEWTWPGDTIAPDWVFAPYHVARQVQGWATIVALVGTADRWWNRDHPRRAMLAEAVFPFYIVHQTIIVVAGWYLLRADMAALPSFLILVVVTAIGCWLFYAIGRTIGWLQPLIGLQRKQGRMIWAR</sequence>
<feature type="transmembrane region" description="Helical" evidence="1">
    <location>
        <begin position="12"/>
        <end position="34"/>
    </location>
</feature>
<evidence type="ECO:0000259" key="2">
    <source>
        <dbReference type="Pfam" id="PF01757"/>
    </source>
</evidence>
<comment type="caution">
    <text evidence="3">The sequence shown here is derived from an EMBL/GenBank/DDBJ whole genome shotgun (WGS) entry which is preliminary data.</text>
</comment>
<dbReference type="InterPro" id="IPR002656">
    <property type="entry name" value="Acyl_transf_3_dom"/>
</dbReference>
<dbReference type="InterPro" id="IPR050623">
    <property type="entry name" value="Glucan_succinyl_AcylTrfase"/>
</dbReference>
<keyword evidence="1" id="KW-0472">Membrane</keyword>
<feature type="domain" description="Acyltransferase 3" evidence="2">
    <location>
        <begin position="7"/>
        <end position="359"/>
    </location>
</feature>